<dbReference type="EMBL" id="PNBA02000013">
    <property type="protein sequence ID" value="KAG6404461.1"/>
    <property type="molecule type" value="Genomic_DNA"/>
</dbReference>
<dbReference type="Proteomes" id="UP000298416">
    <property type="component" value="Unassembled WGS sequence"/>
</dbReference>
<feature type="transmembrane region" description="Helical" evidence="1">
    <location>
        <begin position="70"/>
        <end position="91"/>
    </location>
</feature>
<gene>
    <name evidence="2" type="ORF">SASPL_136709</name>
</gene>
<keyword evidence="1" id="KW-0812">Transmembrane</keyword>
<proteinExistence type="predicted"/>
<reference evidence="2" key="1">
    <citation type="submission" date="2018-01" db="EMBL/GenBank/DDBJ databases">
        <authorList>
            <person name="Mao J.F."/>
        </authorList>
    </citation>
    <scope>NUCLEOTIDE SEQUENCE</scope>
    <source>
        <strain evidence="2">Huo1</strain>
        <tissue evidence="2">Leaf</tissue>
    </source>
</reference>
<name>A0A8X8X2Q4_SALSN</name>
<comment type="caution">
    <text evidence="2">The sequence shown here is derived from an EMBL/GenBank/DDBJ whole genome shotgun (WGS) entry which is preliminary data.</text>
</comment>
<organism evidence="2">
    <name type="scientific">Salvia splendens</name>
    <name type="common">Scarlet sage</name>
    <dbReference type="NCBI Taxonomy" id="180675"/>
    <lineage>
        <taxon>Eukaryota</taxon>
        <taxon>Viridiplantae</taxon>
        <taxon>Streptophyta</taxon>
        <taxon>Embryophyta</taxon>
        <taxon>Tracheophyta</taxon>
        <taxon>Spermatophyta</taxon>
        <taxon>Magnoliopsida</taxon>
        <taxon>eudicotyledons</taxon>
        <taxon>Gunneridae</taxon>
        <taxon>Pentapetalae</taxon>
        <taxon>asterids</taxon>
        <taxon>lamiids</taxon>
        <taxon>Lamiales</taxon>
        <taxon>Lamiaceae</taxon>
        <taxon>Nepetoideae</taxon>
        <taxon>Mentheae</taxon>
        <taxon>Salviinae</taxon>
        <taxon>Salvia</taxon>
        <taxon>Salvia subgen. Calosphace</taxon>
        <taxon>core Calosphace</taxon>
    </lineage>
</organism>
<keyword evidence="1" id="KW-0472">Membrane</keyword>
<reference evidence="2" key="2">
    <citation type="submission" date="2020-08" db="EMBL/GenBank/DDBJ databases">
        <title>Plant Genome Project.</title>
        <authorList>
            <person name="Zhang R.-G."/>
        </authorList>
    </citation>
    <scope>NUCLEOTIDE SEQUENCE</scope>
    <source>
        <strain evidence="2">Huo1</strain>
        <tissue evidence="2">Leaf</tissue>
    </source>
</reference>
<evidence type="ECO:0000256" key="1">
    <source>
        <dbReference type="SAM" id="Phobius"/>
    </source>
</evidence>
<evidence type="ECO:0000313" key="2">
    <source>
        <dbReference type="EMBL" id="KAG6404461.1"/>
    </source>
</evidence>
<protein>
    <submittedName>
        <fullName evidence="2">Uncharacterized protein</fullName>
    </submittedName>
</protein>
<dbReference type="AlphaFoldDB" id="A0A8X8X2Q4"/>
<keyword evidence="1" id="KW-1133">Transmembrane helix</keyword>
<evidence type="ECO:0000313" key="3">
    <source>
        <dbReference type="Proteomes" id="UP000298416"/>
    </source>
</evidence>
<sequence>MAALAGFSELSPWVTVYVFSDAKKEEKNEDVILSSLYTAQSTMEKMLKSMEESFDTKLFSIAVSKKRCSVFFTAVAMICAAATPIVAVNAFHNRSWERAGIAGAAAAFSILFTETRETAGISSEEG</sequence>
<keyword evidence="3" id="KW-1185">Reference proteome</keyword>
<accession>A0A8X8X2Q4</accession>